<gene>
    <name evidence="2" type="ORF">CYLTODRAFT_456163</name>
</gene>
<accession>A0A0D7B4T6</accession>
<reference evidence="2 3" key="1">
    <citation type="journal article" date="2015" name="Fungal Genet. Biol.">
        <title>Evolution of novel wood decay mechanisms in Agaricales revealed by the genome sequences of Fistulina hepatica and Cylindrobasidium torrendii.</title>
        <authorList>
            <person name="Floudas D."/>
            <person name="Held B.W."/>
            <person name="Riley R."/>
            <person name="Nagy L.G."/>
            <person name="Koehler G."/>
            <person name="Ransdell A.S."/>
            <person name="Younus H."/>
            <person name="Chow J."/>
            <person name="Chiniquy J."/>
            <person name="Lipzen A."/>
            <person name="Tritt A."/>
            <person name="Sun H."/>
            <person name="Haridas S."/>
            <person name="LaButti K."/>
            <person name="Ohm R.A."/>
            <person name="Kues U."/>
            <person name="Blanchette R.A."/>
            <person name="Grigoriev I.V."/>
            <person name="Minto R.E."/>
            <person name="Hibbett D.S."/>
        </authorList>
    </citation>
    <scope>NUCLEOTIDE SEQUENCE [LARGE SCALE GENOMIC DNA]</scope>
    <source>
        <strain evidence="2 3">FP15055 ss-10</strain>
    </source>
</reference>
<name>A0A0D7B4T6_9AGAR</name>
<protein>
    <submittedName>
        <fullName evidence="2">Uncharacterized protein</fullName>
    </submittedName>
</protein>
<evidence type="ECO:0000256" key="1">
    <source>
        <dbReference type="SAM" id="MobiDB-lite"/>
    </source>
</evidence>
<sequence>MSRRYQPHRAAHVAPGTYALQLNPPAIPPGKKFAYNPCKEPTKRKKRNKTPETADGNADFDTSSSKERLIEREGPDCAITRTPEDKDISICAMDFVTRAHFMEKCWLYWLRFVTASLLKMDVDMLHVNSSYVSLMLSLWVHQEVDAQRLLPLPIVEDLQDLYDYIESNSEQPFFEVYPQYAPNSIRPKTRFMLVSLGYKGSIEIKGDLLSPHQFPYSEVEFESYLLMPIVAVRAGMILHQREVFDANDTMENLIADDEDEVEVQKVDLSEGKDSTEDNGAERTKDDPSHKEGDEEQGSGDNATQNRDDSVINKDSDPPTKSMKDADRKGPCLRKGWSNTQLQAAFQAYCIFKPCLEMIVDADNHAFFDEEGEANRPTIYPGAFSLRPRR</sequence>
<feature type="region of interest" description="Disordered" evidence="1">
    <location>
        <begin position="255"/>
        <end position="330"/>
    </location>
</feature>
<dbReference type="AlphaFoldDB" id="A0A0D7B4T6"/>
<keyword evidence="3" id="KW-1185">Reference proteome</keyword>
<dbReference type="Proteomes" id="UP000054007">
    <property type="component" value="Unassembled WGS sequence"/>
</dbReference>
<dbReference type="EMBL" id="KN880584">
    <property type="protein sequence ID" value="KIY65588.1"/>
    <property type="molecule type" value="Genomic_DNA"/>
</dbReference>
<feature type="compositionally biased region" description="Basic and acidic residues" evidence="1">
    <location>
        <begin position="305"/>
        <end position="329"/>
    </location>
</feature>
<feature type="region of interest" description="Disordered" evidence="1">
    <location>
        <begin position="23"/>
        <end position="69"/>
    </location>
</feature>
<proteinExistence type="predicted"/>
<organism evidence="2 3">
    <name type="scientific">Cylindrobasidium torrendii FP15055 ss-10</name>
    <dbReference type="NCBI Taxonomy" id="1314674"/>
    <lineage>
        <taxon>Eukaryota</taxon>
        <taxon>Fungi</taxon>
        <taxon>Dikarya</taxon>
        <taxon>Basidiomycota</taxon>
        <taxon>Agaricomycotina</taxon>
        <taxon>Agaricomycetes</taxon>
        <taxon>Agaricomycetidae</taxon>
        <taxon>Agaricales</taxon>
        <taxon>Marasmiineae</taxon>
        <taxon>Physalacriaceae</taxon>
        <taxon>Cylindrobasidium</taxon>
    </lineage>
</organism>
<feature type="compositionally biased region" description="Basic and acidic residues" evidence="1">
    <location>
        <begin position="262"/>
        <end position="292"/>
    </location>
</feature>
<evidence type="ECO:0000313" key="3">
    <source>
        <dbReference type="Proteomes" id="UP000054007"/>
    </source>
</evidence>
<evidence type="ECO:0000313" key="2">
    <source>
        <dbReference type="EMBL" id="KIY65588.1"/>
    </source>
</evidence>